<proteinExistence type="predicted"/>
<keyword evidence="1" id="KW-1133">Transmembrane helix</keyword>
<dbReference type="Proteomes" id="UP000683925">
    <property type="component" value="Unassembled WGS sequence"/>
</dbReference>
<name>A0A8S1Y0F6_PAROT</name>
<reference evidence="2" key="1">
    <citation type="submission" date="2021-01" db="EMBL/GenBank/DDBJ databases">
        <authorList>
            <consortium name="Genoscope - CEA"/>
            <person name="William W."/>
        </authorList>
    </citation>
    <scope>NUCLEOTIDE SEQUENCE</scope>
</reference>
<gene>
    <name evidence="2" type="ORF">POCTA_138.1.T1340154</name>
</gene>
<dbReference type="EMBL" id="CAJJDP010000135">
    <property type="protein sequence ID" value="CAD8205144.1"/>
    <property type="molecule type" value="Genomic_DNA"/>
</dbReference>
<dbReference type="AlphaFoldDB" id="A0A8S1Y0F6"/>
<accession>A0A8S1Y0F6</accession>
<organism evidence="2 3">
    <name type="scientific">Paramecium octaurelia</name>
    <dbReference type="NCBI Taxonomy" id="43137"/>
    <lineage>
        <taxon>Eukaryota</taxon>
        <taxon>Sar</taxon>
        <taxon>Alveolata</taxon>
        <taxon>Ciliophora</taxon>
        <taxon>Intramacronucleata</taxon>
        <taxon>Oligohymenophorea</taxon>
        <taxon>Peniculida</taxon>
        <taxon>Parameciidae</taxon>
        <taxon>Paramecium</taxon>
    </lineage>
</organism>
<evidence type="ECO:0000256" key="1">
    <source>
        <dbReference type="SAM" id="Phobius"/>
    </source>
</evidence>
<keyword evidence="1" id="KW-0472">Membrane</keyword>
<sequence>MVFKTKFIFSFLKYYKKLTFIILELVLGLIFNYIIQALRNYCIAIFQTYQESCHLLIVMPKYY</sequence>
<feature type="transmembrane region" description="Helical" evidence="1">
    <location>
        <begin position="20"/>
        <end position="38"/>
    </location>
</feature>
<comment type="caution">
    <text evidence="2">The sequence shown here is derived from an EMBL/GenBank/DDBJ whole genome shotgun (WGS) entry which is preliminary data.</text>
</comment>
<keyword evidence="3" id="KW-1185">Reference proteome</keyword>
<evidence type="ECO:0000313" key="3">
    <source>
        <dbReference type="Proteomes" id="UP000683925"/>
    </source>
</evidence>
<evidence type="ECO:0000313" key="2">
    <source>
        <dbReference type="EMBL" id="CAD8205144.1"/>
    </source>
</evidence>
<keyword evidence="1" id="KW-0812">Transmembrane</keyword>
<protein>
    <submittedName>
        <fullName evidence="2">Uncharacterized protein</fullName>
    </submittedName>
</protein>